<sequence length="69" mass="8121">MSKLSVLEALIHEHYQARHILSLFVMTLKLGETRKETVKSEGMTAEPAVIPHWEDRKETPFCLRMRWRG</sequence>
<dbReference type="Proteomes" id="UP001142489">
    <property type="component" value="Unassembled WGS sequence"/>
</dbReference>
<evidence type="ECO:0000313" key="1">
    <source>
        <dbReference type="EMBL" id="KAJ7317094.1"/>
    </source>
</evidence>
<gene>
    <name evidence="1" type="ORF">JRQ81_003256</name>
</gene>
<keyword evidence="2" id="KW-1185">Reference proteome</keyword>
<dbReference type="AlphaFoldDB" id="A0A9Q0XJI6"/>
<name>A0A9Q0XJI6_9SAUR</name>
<reference evidence="1" key="1">
    <citation type="journal article" date="2023" name="DNA Res.">
        <title>Chromosome-level genome assembly of Phrynocephalus forsythii using third-generation DNA sequencing and Hi-C analysis.</title>
        <authorList>
            <person name="Qi Y."/>
            <person name="Zhao W."/>
            <person name="Zhao Y."/>
            <person name="Niu C."/>
            <person name="Cao S."/>
            <person name="Zhang Y."/>
        </authorList>
    </citation>
    <scope>NUCLEOTIDE SEQUENCE</scope>
    <source>
        <tissue evidence="1">Muscle</tissue>
    </source>
</reference>
<dbReference type="EMBL" id="JAPFRF010000011">
    <property type="protein sequence ID" value="KAJ7317094.1"/>
    <property type="molecule type" value="Genomic_DNA"/>
</dbReference>
<accession>A0A9Q0XJI6</accession>
<evidence type="ECO:0000313" key="2">
    <source>
        <dbReference type="Proteomes" id="UP001142489"/>
    </source>
</evidence>
<organism evidence="1 2">
    <name type="scientific">Phrynocephalus forsythii</name>
    <dbReference type="NCBI Taxonomy" id="171643"/>
    <lineage>
        <taxon>Eukaryota</taxon>
        <taxon>Metazoa</taxon>
        <taxon>Chordata</taxon>
        <taxon>Craniata</taxon>
        <taxon>Vertebrata</taxon>
        <taxon>Euteleostomi</taxon>
        <taxon>Lepidosauria</taxon>
        <taxon>Squamata</taxon>
        <taxon>Bifurcata</taxon>
        <taxon>Unidentata</taxon>
        <taxon>Episquamata</taxon>
        <taxon>Toxicofera</taxon>
        <taxon>Iguania</taxon>
        <taxon>Acrodonta</taxon>
        <taxon>Agamidae</taxon>
        <taxon>Agaminae</taxon>
        <taxon>Phrynocephalus</taxon>
    </lineage>
</organism>
<proteinExistence type="predicted"/>
<protein>
    <submittedName>
        <fullName evidence="1">Uncharacterized protein</fullName>
    </submittedName>
</protein>
<comment type="caution">
    <text evidence="1">The sequence shown here is derived from an EMBL/GenBank/DDBJ whole genome shotgun (WGS) entry which is preliminary data.</text>
</comment>